<evidence type="ECO:0000256" key="5">
    <source>
        <dbReference type="ARBA" id="ARBA00022723"/>
    </source>
</evidence>
<dbReference type="EC" id="2.7.7.108" evidence="9"/>
<evidence type="ECO:0000256" key="7">
    <source>
        <dbReference type="ARBA" id="ARBA00022840"/>
    </source>
</evidence>
<dbReference type="OrthoDB" id="62697at2157"/>
<dbReference type="STRING" id="647113.Metok_1380"/>
<sequence length="100" mass="11963">MKTLNEIKKIILEHKKELREKYKVKTIGIFGSYARGEQKETSDIDILVEFEEGYKNFDNFMNLYYYLKDIFKTDVDLLTKESISKHLRNEILSEVEYIEG</sequence>
<dbReference type="GO" id="GO:0070733">
    <property type="term" value="F:AMPylase activity"/>
    <property type="evidence" value="ECO:0007669"/>
    <property type="project" value="UniProtKB-EC"/>
</dbReference>
<name>F8AJY9_METOI</name>
<comment type="catalytic activity">
    <reaction evidence="12">
        <text>L-tyrosyl-[protein] + ATP = O-(5'-adenylyl)-L-tyrosyl-[protein] + diphosphate</text>
        <dbReference type="Rhea" id="RHEA:54288"/>
        <dbReference type="Rhea" id="RHEA-COMP:10136"/>
        <dbReference type="Rhea" id="RHEA-COMP:13846"/>
        <dbReference type="ChEBI" id="CHEBI:30616"/>
        <dbReference type="ChEBI" id="CHEBI:33019"/>
        <dbReference type="ChEBI" id="CHEBI:46858"/>
        <dbReference type="ChEBI" id="CHEBI:83624"/>
        <dbReference type="EC" id="2.7.7.108"/>
    </reaction>
</comment>
<dbReference type="Gene3D" id="3.30.460.10">
    <property type="entry name" value="Beta Polymerase, domain 2"/>
    <property type="match status" value="1"/>
</dbReference>
<dbReference type="GeneID" id="10773536"/>
<keyword evidence="8" id="KW-0460">Magnesium</keyword>
<dbReference type="PANTHER" id="PTHR33571:SF19">
    <property type="entry name" value="PROTEIN ADENYLYLTRANSFERASE MJ0128-RELATED"/>
    <property type="match status" value="1"/>
</dbReference>
<dbReference type="InterPro" id="IPR002934">
    <property type="entry name" value="Polymerase_NTP_transf_dom"/>
</dbReference>
<organism evidence="14 15">
    <name type="scientific">Methanothermococcus okinawensis (strain DSM 14208 / JCM 11175 / IH1)</name>
    <dbReference type="NCBI Taxonomy" id="647113"/>
    <lineage>
        <taxon>Archaea</taxon>
        <taxon>Methanobacteriati</taxon>
        <taxon>Methanobacteriota</taxon>
        <taxon>Methanomada group</taxon>
        <taxon>Methanococci</taxon>
        <taxon>Methanococcales</taxon>
        <taxon>Methanococcaceae</taxon>
        <taxon>Methanothermococcus</taxon>
    </lineage>
</organism>
<comment type="similarity">
    <text evidence="10">Belongs to the MntA antitoxin family.</text>
</comment>
<accession>F8AJY9</accession>
<evidence type="ECO:0000256" key="10">
    <source>
        <dbReference type="ARBA" id="ARBA00038276"/>
    </source>
</evidence>
<dbReference type="HOGENOM" id="CLU_130257_10_1_2"/>
<dbReference type="RefSeq" id="WP_013867527.1">
    <property type="nucleotide sequence ID" value="NC_015636.1"/>
</dbReference>
<keyword evidence="3" id="KW-0808">Transferase</keyword>
<dbReference type="InterPro" id="IPR052038">
    <property type="entry name" value="Type-VII_TA_antitoxin"/>
</dbReference>
<dbReference type="PANTHER" id="PTHR33571">
    <property type="entry name" value="SSL8005 PROTEIN"/>
    <property type="match status" value="1"/>
</dbReference>
<protein>
    <recommendedName>
        <fullName evidence="9">protein adenylyltransferase</fullName>
        <ecNumber evidence="9">2.7.7.108</ecNumber>
    </recommendedName>
</protein>
<keyword evidence="7" id="KW-0067">ATP-binding</keyword>
<evidence type="ECO:0000259" key="13">
    <source>
        <dbReference type="Pfam" id="PF01909"/>
    </source>
</evidence>
<feature type="domain" description="Polymerase nucleotidyl transferase" evidence="13">
    <location>
        <begin position="13"/>
        <end position="97"/>
    </location>
</feature>
<evidence type="ECO:0000256" key="12">
    <source>
        <dbReference type="ARBA" id="ARBA00048696"/>
    </source>
</evidence>
<keyword evidence="15" id="KW-1185">Reference proteome</keyword>
<dbReference type="EMBL" id="CP002792">
    <property type="protein sequence ID" value="AEH07345.1"/>
    <property type="molecule type" value="Genomic_DNA"/>
</dbReference>
<evidence type="ECO:0000256" key="4">
    <source>
        <dbReference type="ARBA" id="ARBA00022695"/>
    </source>
</evidence>
<reference evidence="14" key="1">
    <citation type="submission" date="2011-05" db="EMBL/GenBank/DDBJ databases">
        <title>Complete sequence of chromosome of Methanothermococcus okinawensis IH1.</title>
        <authorList>
            <consortium name="US DOE Joint Genome Institute"/>
            <person name="Lucas S."/>
            <person name="Han J."/>
            <person name="Lapidus A."/>
            <person name="Cheng J.-F."/>
            <person name="Goodwin L."/>
            <person name="Pitluck S."/>
            <person name="Peters L."/>
            <person name="Mikhailova N."/>
            <person name="Held B."/>
            <person name="Han C."/>
            <person name="Tapia R."/>
            <person name="Land M."/>
            <person name="Hauser L."/>
            <person name="Kyrpides N."/>
            <person name="Ivanova N."/>
            <person name="Pagani I."/>
            <person name="Sieprawska-Lupa M."/>
            <person name="Takai K."/>
            <person name="Miyazaki J."/>
            <person name="Whitman W."/>
            <person name="Woyke T."/>
        </authorList>
    </citation>
    <scope>NUCLEOTIDE SEQUENCE</scope>
    <source>
        <strain evidence="14">IH1</strain>
    </source>
</reference>
<evidence type="ECO:0000256" key="9">
    <source>
        <dbReference type="ARBA" id="ARBA00034531"/>
    </source>
</evidence>
<keyword evidence="4" id="KW-0548">Nucleotidyltransferase</keyword>
<dbReference type="Proteomes" id="UP000009296">
    <property type="component" value="Chromosome"/>
</dbReference>
<gene>
    <name evidence="14" type="ordered locus">Metok_1380</name>
</gene>
<evidence type="ECO:0000256" key="6">
    <source>
        <dbReference type="ARBA" id="ARBA00022741"/>
    </source>
</evidence>
<dbReference type="Pfam" id="PF01909">
    <property type="entry name" value="NTP_transf_2"/>
    <property type="match status" value="1"/>
</dbReference>
<evidence type="ECO:0000256" key="11">
    <source>
        <dbReference type="ARBA" id="ARBA00047518"/>
    </source>
</evidence>
<evidence type="ECO:0000256" key="2">
    <source>
        <dbReference type="ARBA" id="ARBA00022649"/>
    </source>
</evidence>
<keyword evidence="6" id="KW-0547">Nucleotide-binding</keyword>
<dbReference type="KEGG" id="mok:Metok_1380"/>
<evidence type="ECO:0000256" key="8">
    <source>
        <dbReference type="ARBA" id="ARBA00022842"/>
    </source>
</evidence>
<evidence type="ECO:0000256" key="1">
    <source>
        <dbReference type="ARBA" id="ARBA00001946"/>
    </source>
</evidence>
<dbReference type="SUPFAM" id="SSF81301">
    <property type="entry name" value="Nucleotidyltransferase"/>
    <property type="match status" value="1"/>
</dbReference>
<comment type="catalytic activity">
    <reaction evidence="11">
        <text>O-(5'-adenylyl)-L-tyrosyl-[protein] + ATP = O-[5'-(adenylyl-(5'-&gt;3')-adenylyl)]-L-tyrosyl-[protein] + diphosphate</text>
        <dbReference type="Rhea" id="RHEA:66528"/>
        <dbReference type="Rhea" id="RHEA-COMP:13846"/>
        <dbReference type="Rhea" id="RHEA-COMP:17046"/>
        <dbReference type="ChEBI" id="CHEBI:30616"/>
        <dbReference type="ChEBI" id="CHEBI:33019"/>
        <dbReference type="ChEBI" id="CHEBI:83624"/>
        <dbReference type="ChEBI" id="CHEBI:167160"/>
    </reaction>
</comment>
<proteinExistence type="inferred from homology"/>
<evidence type="ECO:0000313" key="15">
    <source>
        <dbReference type="Proteomes" id="UP000009296"/>
    </source>
</evidence>
<comment type="cofactor">
    <cofactor evidence="1">
        <name>Mg(2+)</name>
        <dbReference type="ChEBI" id="CHEBI:18420"/>
    </cofactor>
</comment>
<dbReference type="CDD" id="cd05403">
    <property type="entry name" value="NT_KNTase_like"/>
    <property type="match status" value="1"/>
</dbReference>
<dbReference type="AlphaFoldDB" id="F8AJY9"/>
<dbReference type="eggNOG" id="arCOG01206">
    <property type="taxonomic scope" value="Archaea"/>
</dbReference>
<dbReference type="GO" id="GO:0046872">
    <property type="term" value="F:metal ion binding"/>
    <property type="evidence" value="ECO:0007669"/>
    <property type="project" value="UniProtKB-KW"/>
</dbReference>
<dbReference type="InterPro" id="IPR043519">
    <property type="entry name" value="NT_sf"/>
</dbReference>
<keyword evidence="2" id="KW-1277">Toxin-antitoxin system</keyword>
<evidence type="ECO:0000256" key="3">
    <source>
        <dbReference type="ARBA" id="ARBA00022679"/>
    </source>
</evidence>
<dbReference type="GO" id="GO:0005524">
    <property type="term" value="F:ATP binding"/>
    <property type="evidence" value="ECO:0007669"/>
    <property type="project" value="UniProtKB-KW"/>
</dbReference>
<keyword evidence="5" id="KW-0479">Metal-binding</keyword>
<evidence type="ECO:0000313" key="14">
    <source>
        <dbReference type="EMBL" id="AEH07345.1"/>
    </source>
</evidence>